<keyword evidence="1" id="KW-0472">Membrane</keyword>
<evidence type="ECO:0000256" key="1">
    <source>
        <dbReference type="SAM" id="Phobius"/>
    </source>
</evidence>
<protein>
    <submittedName>
        <fullName evidence="2">Uncharacterized protein</fullName>
    </submittedName>
</protein>
<proteinExistence type="predicted"/>
<keyword evidence="1" id="KW-1133">Transmembrane helix</keyword>
<accession>A0A7T7XPI3</accession>
<dbReference type="KEGG" id="bhc:JFL75_03560"/>
<dbReference type="Proteomes" id="UP000595917">
    <property type="component" value="Chromosome"/>
</dbReference>
<sequence>MVIIAVGVLIMSVVVFVQMYFVGGFKLKYTLLFMAAMDAVFIIAGSIFLMMQK</sequence>
<evidence type="ECO:0000313" key="2">
    <source>
        <dbReference type="EMBL" id="QQO10003.1"/>
    </source>
</evidence>
<keyword evidence="1" id="KW-0812">Transmembrane</keyword>
<keyword evidence="3" id="KW-1185">Reference proteome</keyword>
<dbReference type="EMBL" id="CP067089">
    <property type="protein sequence ID" value="QQO10003.1"/>
    <property type="molecule type" value="Genomic_DNA"/>
</dbReference>
<dbReference type="AlphaFoldDB" id="A0A7T7XPI3"/>
<dbReference type="RefSeq" id="WP_215627307.1">
    <property type="nucleotide sequence ID" value="NZ_CP067089.2"/>
</dbReference>
<organism evidence="2 3">
    <name type="scientific">Breznakiella homolactica</name>
    <dbReference type="NCBI Taxonomy" id="2798577"/>
    <lineage>
        <taxon>Bacteria</taxon>
        <taxon>Pseudomonadati</taxon>
        <taxon>Spirochaetota</taxon>
        <taxon>Spirochaetia</taxon>
        <taxon>Spirochaetales</taxon>
        <taxon>Breznakiellaceae</taxon>
        <taxon>Breznakiella</taxon>
    </lineage>
</organism>
<feature type="transmembrane region" description="Helical" evidence="1">
    <location>
        <begin position="29"/>
        <end position="51"/>
    </location>
</feature>
<evidence type="ECO:0000313" key="3">
    <source>
        <dbReference type="Proteomes" id="UP000595917"/>
    </source>
</evidence>
<gene>
    <name evidence="2" type="ORF">JFL75_03560</name>
</gene>
<feature type="transmembrane region" description="Helical" evidence="1">
    <location>
        <begin position="5"/>
        <end position="23"/>
    </location>
</feature>
<reference evidence="2" key="1">
    <citation type="submission" date="2021-01" db="EMBL/GenBank/DDBJ databases">
        <title>Description of Breznakiella homolactica.</title>
        <authorList>
            <person name="Song Y."/>
            <person name="Brune A."/>
        </authorList>
    </citation>
    <scope>NUCLEOTIDE SEQUENCE</scope>
    <source>
        <strain evidence="2">RmG30</strain>
    </source>
</reference>
<name>A0A7T7XPI3_9SPIR</name>